<evidence type="ECO:0000313" key="3">
    <source>
        <dbReference type="EMBL" id="GAA0588227.1"/>
    </source>
</evidence>
<keyword evidence="4" id="KW-1185">Reference proteome</keyword>
<evidence type="ECO:0000256" key="1">
    <source>
        <dbReference type="ARBA" id="ARBA00006987"/>
    </source>
</evidence>
<evidence type="ECO:0000313" key="4">
    <source>
        <dbReference type="Proteomes" id="UP001501588"/>
    </source>
</evidence>
<dbReference type="Pfam" id="PF03401">
    <property type="entry name" value="TctC"/>
    <property type="match status" value="1"/>
</dbReference>
<evidence type="ECO:0000256" key="2">
    <source>
        <dbReference type="SAM" id="MobiDB-lite"/>
    </source>
</evidence>
<dbReference type="SUPFAM" id="SSF53850">
    <property type="entry name" value="Periplasmic binding protein-like II"/>
    <property type="match status" value="1"/>
</dbReference>
<gene>
    <name evidence="3" type="ORF">GCM10009416_28350</name>
</gene>
<dbReference type="Gene3D" id="3.40.190.10">
    <property type="entry name" value="Periplasmic binding protein-like II"/>
    <property type="match status" value="1"/>
</dbReference>
<protein>
    <submittedName>
        <fullName evidence="3">Tripartite tricarboxylate transporter substrate-binding protein</fullName>
    </submittedName>
</protein>
<name>A0ABN1FDH2_9PROT</name>
<dbReference type="RefSeq" id="WP_343895978.1">
    <property type="nucleotide sequence ID" value="NZ_BAAAFZ010000043.1"/>
</dbReference>
<dbReference type="InterPro" id="IPR005064">
    <property type="entry name" value="BUG"/>
</dbReference>
<reference evidence="3 4" key="1">
    <citation type="journal article" date="2019" name="Int. J. Syst. Evol. Microbiol.">
        <title>The Global Catalogue of Microorganisms (GCM) 10K type strain sequencing project: providing services to taxonomists for standard genome sequencing and annotation.</title>
        <authorList>
            <consortium name="The Broad Institute Genomics Platform"/>
            <consortium name="The Broad Institute Genome Sequencing Center for Infectious Disease"/>
            <person name="Wu L."/>
            <person name="Ma J."/>
        </authorList>
    </citation>
    <scope>NUCLEOTIDE SEQUENCE [LARGE SCALE GENOMIC DNA]</scope>
    <source>
        <strain evidence="3 4">JCM 9933</strain>
    </source>
</reference>
<dbReference type="InterPro" id="IPR042100">
    <property type="entry name" value="Bug_dom1"/>
</dbReference>
<feature type="region of interest" description="Disordered" evidence="2">
    <location>
        <begin position="1"/>
        <end position="25"/>
    </location>
</feature>
<dbReference type="CDD" id="cd13578">
    <property type="entry name" value="PBP2_Bug27"/>
    <property type="match status" value="1"/>
</dbReference>
<sequence>MRERVRESVAAMGENGTGGPGMEGWPRRRALAAGLAGLSAFPARGQEAWPSGPIRIVVPFAPGGSTDAVARLAAPGLQQGLGVPVVVENRSGAAGSLGADAVAKARPDGQTWLLTFDSHAVLPALLPRLPFDLRRDLLPVTLIGGAPYVVACKPDKPYRGIADVVSAAKARPGGVSFASTGNGTIGHLAMVQLGERVGVRLQHLPYRGGGLAVNDAVAGHVEMMIGSAALLAPQVAGGALRPLLQLGPERLPALAEVPTAEESGFPGLRAEAWWAVFAPAGTSAPVVARFHEALSAALREERAARQMTDAQQARLVLAGPDELARFLDREIETWGKVVRENGVQAD</sequence>
<accession>A0ABN1FDH2</accession>
<comment type="caution">
    <text evidence="3">The sequence shown here is derived from an EMBL/GenBank/DDBJ whole genome shotgun (WGS) entry which is preliminary data.</text>
</comment>
<comment type="similarity">
    <text evidence="1">Belongs to the UPF0065 (bug) family.</text>
</comment>
<proteinExistence type="inferred from homology"/>
<dbReference type="EMBL" id="BAAAFZ010000043">
    <property type="protein sequence ID" value="GAA0588227.1"/>
    <property type="molecule type" value="Genomic_DNA"/>
</dbReference>
<dbReference type="Gene3D" id="3.40.190.150">
    <property type="entry name" value="Bordetella uptake gene, domain 1"/>
    <property type="match status" value="1"/>
</dbReference>
<dbReference type="PIRSF" id="PIRSF017082">
    <property type="entry name" value="YflP"/>
    <property type="match status" value="1"/>
</dbReference>
<dbReference type="Proteomes" id="UP001501588">
    <property type="component" value="Unassembled WGS sequence"/>
</dbReference>
<dbReference type="PANTHER" id="PTHR42928:SF5">
    <property type="entry name" value="BLR1237 PROTEIN"/>
    <property type="match status" value="1"/>
</dbReference>
<organism evidence="3 4">
    <name type="scientific">Craurococcus roseus</name>
    <dbReference type="NCBI Taxonomy" id="77585"/>
    <lineage>
        <taxon>Bacteria</taxon>
        <taxon>Pseudomonadati</taxon>
        <taxon>Pseudomonadota</taxon>
        <taxon>Alphaproteobacteria</taxon>
        <taxon>Acetobacterales</taxon>
        <taxon>Acetobacteraceae</taxon>
        <taxon>Craurococcus</taxon>
    </lineage>
</organism>
<dbReference type="PANTHER" id="PTHR42928">
    <property type="entry name" value="TRICARBOXYLATE-BINDING PROTEIN"/>
    <property type="match status" value="1"/>
</dbReference>